<dbReference type="OrthoDB" id="625231at2759"/>
<evidence type="ECO:0000256" key="1">
    <source>
        <dbReference type="ARBA" id="ARBA00006974"/>
    </source>
</evidence>
<accession>A0A5K1AEL1</accession>
<dbReference type="OMA" id="HAIGRHI"/>
<organism evidence="2">
    <name type="scientific">Nymphaea colorata</name>
    <name type="common">pocket water lily</name>
    <dbReference type="NCBI Taxonomy" id="210225"/>
    <lineage>
        <taxon>Eukaryota</taxon>
        <taxon>Viridiplantae</taxon>
        <taxon>Streptophyta</taxon>
        <taxon>Embryophyta</taxon>
        <taxon>Tracheophyta</taxon>
        <taxon>Spermatophyta</taxon>
        <taxon>Magnoliopsida</taxon>
        <taxon>Nymphaeales</taxon>
        <taxon>Nymphaeaceae</taxon>
        <taxon>Nymphaea</taxon>
    </lineage>
</organism>
<evidence type="ECO:0000313" key="2">
    <source>
        <dbReference type="EMBL" id="VVW00408.1"/>
    </source>
</evidence>
<protein>
    <submittedName>
        <fullName evidence="2">Uncharacterized protein</fullName>
    </submittedName>
</protein>
<comment type="similarity">
    <text evidence="1">Belongs to the ARG7 family.</text>
</comment>
<name>A0A5K1AEL1_9MAGN</name>
<dbReference type="AlphaFoldDB" id="A0A5K1AEL1"/>
<gene>
    <name evidence="2" type="ORF">NYM_LOCUS13982</name>
</gene>
<dbReference type="Pfam" id="PF02519">
    <property type="entry name" value="Auxin_inducible"/>
    <property type="match status" value="1"/>
</dbReference>
<dbReference type="EMBL" id="LR721780">
    <property type="protein sequence ID" value="VVW00408.1"/>
    <property type="molecule type" value="Genomic_DNA"/>
</dbReference>
<proteinExistence type="inferred from homology"/>
<dbReference type="Gramene" id="NC2G0286600.1">
    <property type="protein sequence ID" value="NC2G0286600.1:cds"/>
    <property type="gene ID" value="NC2G0286600"/>
</dbReference>
<sequence>MGIRLPQLVLAKKAIQRTLSSSRSSVAADTPKGHFAVYVGESRRRFVVPTSYLKNPIFLELLEKAEEEFGYNSSMGLTIPCDEDAFMALIEQLS</sequence>
<reference evidence="2" key="1">
    <citation type="submission" date="2019-09" db="EMBL/GenBank/DDBJ databases">
        <authorList>
            <person name="Zhang L."/>
        </authorList>
    </citation>
    <scope>NUCLEOTIDE SEQUENCE</scope>
</reference>
<dbReference type="GO" id="GO:0009733">
    <property type="term" value="P:response to auxin"/>
    <property type="evidence" value="ECO:0007669"/>
    <property type="project" value="InterPro"/>
</dbReference>
<dbReference type="InterPro" id="IPR003676">
    <property type="entry name" value="SAUR_fam"/>
</dbReference>
<dbReference type="PANTHER" id="PTHR31929">
    <property type="entry name" value="SAUR-LIKE AUXIN-RESPONSIVE PROTEIN FAMILY-RELATED"/>
    <property type="match status" value="1"/>
</dbReference>